<evidence type="ECO:0000313" key="1">
    <source>
        <dbReference type="EMBL" id="GBR77221.1"/>
    </source>
</evidence>
<dbReference type="AlphaFoldDB" id="A0A388TIX9"/>
<proteinExistence type="predicted"/>
<feature type="non-terminal residue" evidence="1">
    <location>
        <position position="1"/>
    </location>
</feature>
<dbReference type="Proteomes" id="UP000275925">
    <property type="component" value="Unassembled WGS sequence"/>
</dbReference>
<reference evidence="1 2" key="1">
    <citation type="journal article" date="2019" name="ISME J.">
        <title>Genome analyses of uncultured TG2/ZB3 bacteria in 'Margulisbacteria' specifically attached to ectosymbiotic spirochetes of protists in the termite gut.</title>
        <authorList>
            <person name="Utami Y.D."/>
            <person name="Kuwahara H."/>
            <person name="Igai K."/>
            <person name="Murakami T."/>
            <person name="Sugaya K."/>
            <person name="Morikawa T."/>
            <person name="Nagura Y."/>
            <person name="Yuki M."/>
            <person name="Deevong P."/>
            <person name="Inoue T."/>
            <person name="Kihara K."/>
            <person name="Lo N."/>
            <person name="Yamada A."/>
            <person name="Ohkuma M."/>
            <person name="Hongoh Y."/>
        </authorList>
    </citation>
    <scope>NUCLEOTIDE SEQUENCE [LARGE SCALE GENOMIC DNA]</scope>
    <source>
        <strain evidence="1">NkOx7-02</strain>
    </source>
</reference>
<accession>A0A388TIX9</accession>
<dbReference type="EMBL" id="BGZO01000144">
    <property type="protein sequence ID" value="GBR77221.1"/>
    <property type="molecule type" value="Genomic_DNA"/>
</dbReference>
<protein>
    <submittedName>
        <fullName evidence="1">Uncharacterized protein</fullName>
    </submittedName>
</protein>
<name>A0A388TIX9_9BACT</name>
<keyword evidence="2" id="KW-1185">Reference proteome</keyword>
<comment type="caution">
    <text evidence="1">The sequence shown here is derived from an EMBL/GenBank/DDBJ whole genome shotgun (WGS) entry which is preliminary data.</text>
</comment>
<gene>
    <name evidence="1" type="ORF">NO2_1640</name>
</gene>
<sequence length="50" mass="5362">KFDAVGRVPASCYIYDYAGVTQLVECQPSKLVVAGSNPVARSKHLPEIIA</sequence>
<evidence type="ECO:0000313" key="2">
    <source>
        <dbReference type="Proteomes" id="UP000275925"/>
    </source>
</evidence>
<dbReference type="AntiFam" id="ANF00010">
    <property type="entry name" value="tRNA translation"/>
</dbReference>
<organism evidence="1 2">
    <name type="scientific">Candidatus Termititenax persephonae</name>
    <dbReference type="NCBI Taxonomy" id="2218525"/>
    <lineage>
        <taxon>Bacteria</taxon>
        <taxon>Bacillati</taxon>
        <taxon>Candidatus Margulisiibacteriota</taxon>
        <taxon>Candidatus Termititenacia</taxon>
        <taxon>Candidatus Termititenacales</taxon>
        <taxon>Candidatus Termititenacaceae</taxon>
        <taxon>Candidatus Termititenax</taxon>
    </lineage>
</organism>